<keyword evidence="1" id="KW-0808">Transferase</keyword>
<evidence type="ECO:0008006" key="7">
    <source>
        <dbReference type="Google" id="ProtNLM"/>
    </source>
</evidence>
<reference evidence="6" key="2">
    <citation type="submission" date="2023-11" db="UniProtKB">
        <authorList>
            <consortium name="WormBaseParasite"/>
        </authorList>
    </citation>
    <scope>IDENTIFICATION</scope>
</reference>
<dbReference type="GO" id="GO:0006493">
    <property type="term" value="P:protein O-linked glycosylation"/>
    <property type="evidence" value="ECO:0007669"/>
    <property type="project" value="TreeGrafter"/>
</dbReference>
<dbReference type="Pfam" id="PF02709">
    <property type="entry name" value="Glyco_transf_7C"/>
    <property type="match status" value="1"/>
</dbReference>
<evidence type="ECO:0000259" key="4">
    <source>
        <dbReference type="Pfam" id="PF02709"/>
    </source>
</evidence>
<evidence type="ECO:0000313" key="5">
    <source>
        <dbReference type="Proteomes" id="UP000050795"/>
    </source>
</evidence>
<organism evidence="5 6">
    <name type="scientific">Trichobilharzia regenti</name>
    <name type="common">Nasal bird schistosome</name>
    <dbReference type="NCBI Taxonomy" id="157069"/>
    <lineage>
        <taxon>Eukaryota</taxon>
        <taxon>Metazoa</taxon>
        <taxon>Spiralia</taxon>
        <taxon>Lophotrochozoa</taxon>
        <taxon>Platyhelminthes</taxon>
        <taxon>Trematoda</taxon>
        <taxon>Digenea</taxon>
        <taxon>Strigeidida</taxon>
        <taxon>Schistosomatoidea</taxon>
        <taxon>Schistosomatidae</taxon>
        <taxon>Trichobilharzia</taxon>
    </lineage>
</organism>
<dbReference type="PANTHER" id="PTHR11675:SF119">
    <property type="entry name" value="POLYPEPTIDE N-ACETYLGALACTOSAMINYLTRANSFERASE 2"/>
    <property type="match status" value="1"/>
</dbReference>
<dbReference type="GO" id="GO:0004653">
    <property type="term" value="F:polypeptide N-acetylgalactosaminyltransferase activity"/>
    <property type="evidence" value="ECO:0007669"/>
    <property type="project" value="TreeGrafter"/>
</dbReference>
<dbReference type="Pfam" id="PF00535">
    <property type="entry name" value="Glycos_transf_2"/>
    <property type="match status" value="1"/>
</dbReference>
<keyword evidence="2" id="KW-1015">Disulfide bond</keyword>
<dbReference type="InterPro" id="IPR029044">
    <property type="entry name" value="Nucleotide-diphossugar_trans"/>
</dbReference>
<dbReference type="InterPro" id="IPR027791">
    <property type="entry name" value="Galactosyl_T_C"/>
</dbReference>
<dbReference type="Proteomes" id="UP000050795">
    <property type="component" value="Unassembled WGS sequence"/>
</dbReference>
<accession>A0AA85IU47</accession>
<name>A0AA85IU47_TRIRE</name>
<dbReference type="WBParaSite" id="TREG1_109860.1">
    <property type="protein sequence ID" value="TREG1_109860.1"/>
    <property type="gene ID" value="TREG1_109860"/>
</dbReference>
<dbReference type="GO" id="GO:0005794">
    <property type="term" value="C:Golgi apparatus"/>
    <property type="evidence" value="ECO:0007669"/>
    <property type="project" value="TreeGrafter"/>
</dbReference>
<dbReference type="SUPFAM" id="SSF53448">
    <property type="entry name" value="Nucleotide-diphospho-sugar transferases"/>
    <property type="match status" value="1"/>
</dbReference>
<evidence type="ECO:0000313" key="6">
    <source>
        <dbReference type="WBParaSite" id="TREG1_109860.1"/>
    </source>
</evidence>
<dbReference type="InterPro" id="IPR001173">
    <property type="entry name" value="Glyco_trans_2-like"/>
</dbReference>
<reference evidence="5" key="1">
    <citation type="submission" date="2022-06" db="EMBL/GenBank/DDBJ databases">
        <authorList>
            <person name="Berger JAMES D."/>
            <person name="Berger JAMES D."/>
        </authorList>
    </citation>
    <scope>NUCLEOTIDE SEQUENCE [LARGE SCALE GENOMIC DNA]</scope>
</reference>
<evidence type="ECO:0000256" key="1">
    <source>
        <dbReference type="ARBA" id="ARBA00022679"/>
    </source>
</evidence>
<evidence type="ECO:0000259" key="3">
    <source>
        <dbReference type="Pfam" id="PF00535"/>
    </source>
</evidence>
<keyword evidence="5" id="KW-1185">Reference proteome</keyword>
<proteinExistence type="predicted"/>
<evidence type="ECO:0000256" key="2">
    <source>
        <dbReference type="ARBA" id="ARBA00023157"/>
    </source>
</evidence>
<dbReference type="AlphaFoldDB" id="A0AA85IU47"/>
<feature type="domain" description="Galactosyltransferase C-terminal" evidence="4">
    <location>
        <begin position="289"/>
        <end position="352"/>
    </location>
</feature>
<protein>
    <recommendedName>
        <fullName evidence="7">Glyco_trans_2-like domain-containing protein</fullName>
    </recommendedName>
</protein>
<dbReference type="PANTHER" id="PTHR11675">
    <property type="entry name" value="N-ACETYLGALACTOSAMINYLTRANSFERASE"/>
    <property type="match status" value="1"/>
</dbReference>
<dbReference type="Gene3D" id="3.90.550.10">
    <property type="entry name" value="Spore Coat Polysaccharide Biosynthesis Protein SpsA, Chain A"/>
    <property type="match status" value="1"/>
</dbReference>
<sequence length="455" mass="52330">MSIRAIITNIILTIIISGGILLLLSTTTTTTAYTLVHSNNNDKYGRGGGQFNSEMCNNWTVNTLSYSLNIPLSNYSNIYQYIPKISIIIISHNENTAILKNTLESILNSTTNLILNSNIKEIILIDDYSDPPIDDYIAAMSKMIRILRNPERMGLIKSRMNGARNASGDILVFLDAHVETLDHWLEPLVVQLINLRKQSRNHYQHQNEQFEGSKEEQDQGITKPLYGAKHFIVSPVIISSSDTLDYDNIEENFYIGGFSWDLIFRWHHAYNASQPQPSIDPYRLIRPRETPALAGGIYAVWRDDFFHYGGYDEEMNIWGGENIELSLRTWMCHGQIEVVPCSRVGHLFRDKHPYTFPMGKEFTILRNHKRTVLVWFLHDTNSTLAQDYLAYFYTASPEARVIPAGDLKSRKQIANSLKCHDFTWYLKNIYPLLKQEAENIKITDDVYYLTAFEDL</sequence>
<feature type="domain" description="Glycosyltransferase 2-like" evidence="3">
    <location>
        <begin position="86"/>
        <end position="197"/>
    </location>
</feature>